<dbReference type="Proteomes" id="UP000269412">
    <property type="component" value="Unassembled WGS sequence"/>
</dbReference>
<protein>
    <submittedName>
        <fullName evidence="1">Uncharacterized protein</fullName>
    </submittedName>
</protein>
<dbReference type="EMBL" id="RBIQ01000007">
    <property type="protein sequence ID" value="RKR14844.1"/>
    <property type="molecule type" value="Genomic_DNA"/>
</dbReference>
<comment type="caution">
    <text evidence="1">The sequence shown here is derived from an EMBL/GenBank/DDBJ whole genome shotgun (WGS) entry which is preliminary data.</text>
</comment>
<evidence type="ECO:0000313" key="2">
    <source>
        <dbReference type="Proteomes" id="UP000269412"/>
    </source>
</evidence>
<proteinExistence type="predicted"/>
<gene>
    <name evidence="1" type="ORF">CLV91_0925</name>
</gene>
<name>A0A495ED81_9FLAO</name>
<evidence type="ECO:0000313" key="1">
    <source>
        <dbReference type="EMBL" id="RKR14844.1"/>
    </source>
</evidence>
<reference evidence="1 2" key="1">
    <citation type="submission" date="2018-10" db="EMBL/GenBank/DDBJ databases">
        <title>Genomic Encyclopedia of Archaeal and Bacterial Type Strains, Phase II (KMG-II): from individual species to whole genera.</title>
        <authorList>
            <person name="Goeker M."/>
        </authorList>
    </citation>
    <scope>NUCLEOTIDE SEQUENCE [LARGE SCALE GENOMIC DNA]</scope>
    <source>
        <strain evidence="1 2">DSM 25230</strain>
    </source>
</reference>
<dbReference type="AlphaFoldDB" id="A0A495ED81"/>
<organism evidence="1 2">
    <name type="scientific">Maribacter vaceletii</name>
    <dbReference type="NCBI Taxonomy" id="1206816"/>
    <lineage>
        <taxon>Bacteria</taxon>
        <taxon>Pseudomonadati</taxon>
        <taxon>Bacteroidota</taxon>
        <taxon>Flavobacteriia</taxon>
        <taxon>Flavobacteriales</taxon>
        <taxon>Flavobacteriaceae</taxon>
        <taxon>Maribacter</taxon>
    </lineage>
</organism>
<accession>A0A495ED81</accession>
<dbReference type="RefSeq" id="WP_121064407.1">
    <property type="nucleotide sequence ID" value="NZ_RBIQ01000007.1"/>
</dbReference>
<dbReference type="OrthoDB" id="1348257at2"/>
<keyword evidence="2" id="KW-1185">Reference proteome</keyword>
<sequence>MAKKEQNHIDPEKIHLLQIESIETSISDLKEPFNNEETIDMKIAHVSAHNLDDKGFLLGLDLILTLTDRGVQSIARFRYDFHYRIDNLEQMYTIKSDGKPTFQKLFGATLAGISYSTLRGIIFESLSNSSWGSIVIPVINPINILENWIESE</sequence>